<name>A0A7Y9DQ05_9ACTN</name>
<accession>A0A7Y9DQ05</accession>
<dbReference type="Proteomes" id="UP000521922">
    <property type="component" value="Unassembled WGS sequence"/>
</dbReference>
<evidence type="ECO:0000256" key="1">
    <source>
        <dbReference type="SAM" id="MobiDB-lite"/>
    </source>
</evidence>
<dbReference type="RefSeq" id="WP_179755223.1">
    <property type="nucleotide sequence ID" value="NZ_BAAAGN010000013.1"/>
</dbReference>
<sequence>MTQLPVPPSVPATPGGPVGSEPARTGGRGTAFGLLPAVYRERDAQPDGGAGFLRELVGLVEDELALVHDDIDQLYEDLFVETCAAWVLPYLGDLVAVTPGAPLDRGVVLTRGAVADAIPLRRRKGTASALADLAHDLTGWPARAVEVFEHLAVTRSVRLPERPQLTAGRKRGRTADLRSALEAEQALRRGSTPEVRRIGSGRGRYGVRNVAVLVWRDVRLPRTWVDAAAVDDRRFRFSPLGVDGPLATTPRTGVGTAGGGRLTRRAVAAEPGVFLGTDVLVRPAGAVDPVAVGDVVVCDLGDAAAGGWSNVARLPATAVGIDPERGRLAFGSAQPAPPRVTFTTTAPSDVGGSELADPPDLDAPRVTTVGRAGTGAAATSVAGGLAASGGVGVVEVEDSGTYDGDLTVAVPPRTLLAVTSARGAHPLVRLASGWVLDAGEGSVVVLDGLTIGGGPVVVRGRPDRVEISRCTLVPGYRLTADAEAVPPVGPSLVLAVDSDWQTEVTVRECVTGPLHVPADGNTLTVTDSVVDAVGRDGVPAGTAPPGARVVPVVRSSTPLGALPLPTGPPRLAVRLGGDAPIVVALPGPPTDAATAAADLDAALTGTGARAVVARGRVVVVGDGRPVAVETTPGEDLAAVLGLVGPGSTARAVLGEHADVPAAAGGGTVTVTTSSGDRRVTVAAGAVDATGLAGLLEAGLDVVADLAGTAVVALGDRLLVLPTSPQALTVTVTADDRATAHALGLVSPRPAVAADAAGTPSAALTLDRCTVLGQVTAESLTVIDSIVTGPLRAERRQVGCVRHSWVAPGSATPARDHCRSEGPETPPPRFVSRRYATPGYGRLRRAGATALVRGASDGYEMGAHARLGQTQRDDNLRRGIAESLRFGLEAGVLDAD</sequence>
<feature type="compositionally biased region" description="Pro residues" evidence="1">
    <location>
        <begin position="1"/>
        <end position="11"/>
    </location>
</feature>
<keyword evidence="3" id="KW-1185">Reference proteome</keyword>
<feature type="region of interest" description="Disordered" evidence="1">
    <location>
        <begin position="810"/>
        <end position="829"/>
    </location>
</feature>
<feature type="region of interest" description="Disordered" evidence="1">
    <location>
        <begin position="1"/>
        <end position="27"/>
    </location>
</feature>
<evidence type="ECO:0000313" key="3">
    <source>
        <dbReference type="Proteomes" id="UP000521922"/>
    </source>
</evidence>
<gene>
    <name evidence="2" type="ORF">BJ968_004215</name>
</gene>
<dbReference type="AlphaFoldDB" id="A0A7Y9DQ05"/>
<comment type="caution">
    <text evidence="2">The sequence shown here is derived from an EMBL/GenBank/DDBJ whole genome shotgun (WGS) entry which is preliminary data.</text>
</comment>
<organism evidence="2 3">
    <name type="scientific">Kineococcus aurantiacus</name>
    <dbReference type="NCBI Taxonomy" id="37633"/>
    <lineage>
        <taxon>Bacteria</taxon>
        <taxon>Bacillati</taxon>
        <taxon>Actinomycetota</taxon>
        <taxon>Actinomycetes</taxon>
        <taxon>Kineosporiales</taxon>
        <taxon>Kineosporiaceae</taxon>
        <taxon>Kineococcus</taxon>
    </lineage>
</organism>
<proteinExistence type="predicted"/>
<evidence type="ECO:0000313" key="2">
    <source>
        <dbReference type="EMBL" id="NYD24675.1"/>
    </source>
</evidence>
<dbReference type="EMBL" id="JACCBB010000001">
    <property type="protein sequence ID" value="NYD24675.1"/>
    <property type="molecule type" value="Genomic_DNA"/>
</dbReference>
<reference evidence="2 3" key="1">
    <citation type="submission" date="2020-07" db="EMBL/GenBank/DDBJ databases">
        <title>Sequencing the genomes of 1000 actinobacteria strains.</title>
        <authorList>
            <person name="Klenk H.-P."/>
        </authorList>
    </citation>
    <scope>NUCLEOTIDE SEQUENCE [LARGE SCALE GENOMIC DNA]</scope>
    <source>
        <strain evidence="2 3">DSM 7487</strain>
    </source>
</reference>
<feature type="region of interest" description="Disordered" evidence="1">
    <location>
        <begin position="344"/>
        <end position="364"/>
    </location>
</feature>
<protein>
    <submittedName>
        <fullName evidence="2">Phage tail-like protein</fullName>
    </submittedName>
</protein>